<feature type="binding site" evidence="6">
    <location>
        <position position="104"/>
    </location>
    <ligand>
        <name>5-phospho-alpha-D-ribose 1-diphosphate</name>
        <dbReference type="ChEBI" id="CHEBI:58017"/>
        <note>ligand shared between dimeric partners</note>
    </ligand>
</feature>
<feature type="binding site" description="in other chain" evidence="6">
    <location>
        <begin position="125"/>
        <end position="133"/>
    </location>
    <ligand>
        <name>5-phospho-alpha-D-ribose 1-diphosphate</name>
        <dbReference type="ChEBI" id="CHEBI:58017"/>
        <note>ligand shared between dimeric partners</note>
    </ligand>
</feature>
<keyword evidence="6" id="KW-0460">Magnesium</keyword>
<dbReference type="HAMAP" id="MF_01208">
    <property type="entry name" value="PyrE"/>
    <property type="match status" value="1"/>
</dbReference>
<dbReference type="CDD" id="cd06223">
    <property type="entry name" value="PRTases_typeI"/>
    <property type="match status" value="1"/>
</dbReference>
<dbReference type="Gene3D" id="3.40.50.2020">
    <property type="match status" value="1"/>
</dbReference>
<accession>A0A1F8F1K5</accession>
<evidence type="ECO:0000256" key="3">
    <source>
        <dbReference type="ARBA" id="ARBA00022676"/>
    </source>
</evidence>
<dbReference type="GO" id="GO:0019856">
    <property type="term" value="P:pyrimidine nucleobase biosynthetic process"/>
    <property type="evidence" value="ECO:0007669"/>
    <property type="project" value="TreeGrafter"/>
</dbReference>
<evidence type="ECO:0000256" key="1">
    <source>
        <dbReference type="ARBA" id="ARBA00004889"/>
    </source>
</evidence>
<evidence type="ECO:0000256" key="5">
    <source>
        <dbReference type="ARBA" id="ARBA00022975"/>
    </source>
</evidence>
<evidence type="ECO:0000256" key="6">
    <source>
        <dbReference type="HAMAP-Rule" id="MF_01208"/>
    </source>
</evidence>
<dbReference type="PANTHER" id="PTHR19278">
    <property type="entry name" value="OROTATE PHOSPHORIBOSYLTRANSFERASE"/>
    <property type="match status" value="1"/>
</dbReference>
<reference evidence="8 9" key="1">
    <citation type="journal article" date="2016" name="Nat. Commun.">
        <title>Thousands of microbial genomes shed light on interconnected biogeochemical processes in an aquifer system.</title>
        <authorList>
            <person name="Anantharaman K."/>
            <person name="Brown C.T."/>
            <person name="Hug L.A."/>
            <person name="Sharon I."/>
            <person name="Castelle C.J."/>
            <person name="Probst A.J."/>
            <person name="Thomas B.C."/>
            <person name="Singh A."/>
            <person name="Wilkins M.J."/>
            <person name="Karaoz U."/>
            <person name="Brodie E.L."/>
            <person name="Williams K.H."/>
            <person name="Hubbard S.S."/>
            <person name="Banfield J.F."/>
        </authorList>
    </citation>
    <scope>NUCLEOTIDE SEQUENCE [LARGE SCALE GENOMIC DNA]</scope>
</reference>
<dbReference type="GO" id="GO:0000287">
    <property type="term" value="F:magnesium ion binding"/>
    <property type="evidence" value="ECO:0007669"/>
    <property type="project" value="UniProtKB-UniRule"/>
</dbReference>
<dbReference type="PANTHER" id="PTHR19278:SF9">
    <property type="entry name" value="URIDINE 5'-MONOPHOSPHATE SYNTHASE"/>
    <property type="match status" value="1"/>
</dbReference>
<feature type="domain" description="Phosphoribosyltransferase" evidence="7">
    <location>
        <begin position="63"/>
        <end position="159"/>
    </location>
</feature>
<dbReference type="UniPathway" id="UPA00070">
    <property type="reaction ID" value="UER00119"/>
</dbReference>
<feature type="binding site" evidence="6">
    <location>
        <position position="98"/>
    </location>
    <ligand>
        <name>5-phospho-alpha-D-ribose 1-diphosphate</name>
        <dbReference type="ChEBI" id="CHEBI:58017"/>
        <note>ligand shared between dimeric partners</note>
    </ligand>
</feature>
<dbReference type="Pfam" id="PF00156">
    <property type="entry name" value="Pribosyltran"/>
    <property type="match status" value="1"/>
</dbReference>
<sequence>MISLAKELRKLGIVKKGKFILTSGKTSDFYIDMKKVLGHPKVSELIYNELSKIIDPVKRRGRHGASKKATCIASIGYGGLPLAARVSLKLGLPLTVVREKPRKHGLKNLIDGYVPTEKDKIAIVDDVFTMGTSMAKIIKALNKTGAKIIAGYVVVNRGEVSKFIIPIKSLLTAEKLTL</sequence>
<dbReference type="InterPro" id="IPR023031">
    <property type="entry name" value="OPRT"/>
</dbReference>
<protein>
    <recommendedName>
        <fullName evidence="2 6">Orotate phosphoribosyltransferase</fullName>
        <shortName evidence="6">OPRT</shortName>
        <shortName evidence="6">OPRTase</shortName>
        <ecNumber evidence="2 6">2.4.2.10</ecNumber>
    </recommendedName>
</protein>
<evidence type="ECO:0000256" key="4">
    <source>
        <dbReference type="ARBA" id="ARBA00022679"/>
    </source>
</evidence>
<comment type="caution">
    <text evidence="6">Lacks conserved residue(s) required for the propagation of feature annotation.</text>
</comment>
<evidence type="ECO:0000259" key="7">
    <source>
        <dbReference type="Pfam" id="PF00156"/>
    </source>
</evidence>
<name>A0A1F8F1K5_9BACT</name>
<comment type="caution">
    <text evidence="8">The sequence shown here is derived from an EMBL/GenBank/DDBJ whole genome shotgun (WGS) entry which is preliminary data.</text>
</comment>
<feature type="binding site" evidence="6">
    <location>
        <position position="129"/>
    </location>
    <ligand>
        <name>orotate</name>
        <dbReference type="ChEBI" id="CHEBI:30839"/>
    </ligand>
</feature>
<comment type="cofactor">
    <cofactor evidence="6">
        <name>Mg(2+)</name>
        <dbReference type="ChEBI" id="CHEBI:18420"/>
    </cofactor>
</comment>
<dbReference type="EMBL" id="MGJN01000011">
    <property type="protein sequence ID" value="OGN07012.1"/>
    <property type="molecule type" value="Genomic_DNA"/>
</dbReference>
<keyword evidence="5 6" id="KW-0665">Pyrimidine biosynthesis</keyword>
<evidence type="ECO:0000313" key="8">
    <source>
        <dbReference type="EMBL" id="OGN07012.1"/>
    </source>
</evidence>
<comment type="similarity">
    <text evidence="6">Belongs to the purine/pyrimidine phosphoribosyltransferase family. PyrE subfamily.</text>
</comment>
<gene>
    <name evidence="6" type="primary">pyrE</name>
    <name evidence="8" type="ORF">A3B86_00190</name>
</gene>
<evidence type="ECO:0000256" key="2">
    <source>
        <dbReference type="ARBA" id="ARBA00011971"/>
    </source>
</evidence>
<feature type="binding site" evidence="6">
    <location>
        <position position="157"/>
    </location>
    <ligand>
        <name>orotate</name>
        <dbReference type="ChEBI" id="CHEBI:30839"/>
    </ligand>
</feature>
<dbReference type="EC" id="2.4.2.10" evidence="2 6"/>
<dbReference type="GO" id="GO:0004588">
    <property type="term" value="F:orotate phosphoribosyltransferase activity"/>
    <property type="evidence" value="ECO:0007669"/>
    <property type="project" value="UniProtKB-UniRule"/>
</dbReference>
<dbReference type="InterPro" id="IPR000836">
    <property type="entry name" value="PRTase_dom"/>
</dbReference>
<comment type="pathway">
    <text evidence="1 6">Pyrimidine metabolism; UMP biosynthesis via de novo pathway; UMP from orotate: step 1/2.</text>
</comment>
<comment type="function">
    <text evidence="6">Catalyzes the transfer of a ribosyl phosphate group from 5-phosphoribose 1-diphosphate to orotate, leading to the formation of orotidine monophosphate (OMP).</text>
</comment>
<dbReference type="AlphaFoldDB" id="A0A1F8F1K5"/>
<keyword evidence="3 6" id="KW-0328">Glycosyltransferase</keyword>
<proteinExistence type="inferred from homology"/>
<dbReference type="GO" id="GO:0044205">
    <property type="term" value="P:'de novo' UMP biosynthetic process"/>
    <property type="evidence" value="ECO:0007669"/>
    <property type="project" value="UniProtKB-UniRule"/>
</dbReference>
<organism evidence="8 9">
    <name type="scientific">Candidatus Yanofskybacteria bacterium RIFCSPHIGHO2_02_FULL_38_22b</name>
    <dbReference type="NCBI Taxonomy" id="1802673"/>
    <lineage>
        <taxon>Bacteria</taxon>
        <taxon>Candidatus Yanofskyibacteriota</taxon>
    </lineage>
</organism>
<evidence type="ECO:0000313" key="9">
    <source>
        <dbReference type="Proteomes" id="UP000176834"/>
    </source>
</evidence>
<keyword evidence="4 6" id="KW-0808">Transferase</keyword>
<dbReference type="SUPFAM" id="SSF53271">
    <property type="entry name" value="PRTase-like"/>
    <property type="match status" value="1"/>
</dbReference>
<comment type="catalytic activity">
    <reaction evidence="6">
        <text>orotidine 5'-phosphate + diphosphate = orotate + 5-phospho-alpha-D-ribose 1-diphosphate</text>
        <dbReference type="Rhea" id="RHEA:10380"/>
        <dbReference type="ChEBI" id="CHEBI:30839"/>
        <dbReference type="ChEBI" id="CHEBI:33019"/>
        <dbReference type="ChEBI" id="CHEBI:57538"/>
        <dbReference type="ChEBI" id="CHEBI:58017"/>
        <dbReference type="EC" id="2.4.2.10"/>
    </reaction>
</comment>
<dbReference type="Proteomes" id="UP000176834">
    <property type="component" value="Unassembled WGS sequence"/>
</dbReference>
<dbReference type="InterPro" id="IPR029057">
    <property type="entry name" value="PRTase-like"/>
</dbReference>
<comment type="subunit">
    <text evidence="6">Homodimer.</text>
</comment>